<reference evidence="1 2" key="1">
    <citation type="journal article" date="2015" name="Sci. Rep.">
        <title>Chromosome-level genome map provides insights into diverse defense mechanisms in the medicinal fungus Ganoderma sinense.</title>
        <authorList>
            <person name="Zhu Y."/>
            <person name="Xu J."/>
            <person name="Sun C."/>
            <person name="Zhou S."/>
            <person name="Xu H."/>
            <person name="Nelson D.R."/>
            <person name="Qian J."/>
            <person name="Song J."/>
            <person name="Luo H."/>
            <person name="Xiang L."/>
            <person name="Li Y."/>
            <person name="Xu Z."/>
            <person name="Ji A."/>
            <person name="Wang L."/>
            <person name="Lu S."/>
            <person name="Hayward A."/>
            <person name="Sun W."/>
            <person name="Li X."/>
            <person name="Schwartz D.C."/>
            <person name="Wang Y."/>
            <person name="Chen S."/>
        </authorList>
    </citation>
    <scope>NUCLEOTIDE SEQUENCE [LARGE SCALE GENOMIC DNA]</scope>
    <source>
        <strain evidence="1 2">ZZ0214-1</strain>
    </source>
</reference>
<dbReference type="EMBL" id="AYKW01000042">
    <property type="protein sequence ID" value="PIL26645.1"/>
    <property type="molecule type" value="Genomic_DNA"/>
</dbReference>
<gene>
    <name evidence="1" type="ORF">GSI_11270</name>
</gene>
<organism evidence="1 2">
    <name type="scientific">Ganoderma sinense ZZ0214-1</name>
    <dbReference type="NCBI Taxonomy" id="1077348"/>
    <lineage>
        <taxon>Eukaryota</taxon>
        <taxon>Fungi</taxon>
        <taxon>Dikarya</taxon>
        <taxon>Basidiomycota</taxon>
        <taxon>Agaricomycotina</taxon>
        <taxon>Agaricomycetes</taxon>
        <taxon>Polyporales</taxon>
        <taxon>Polyporaceae</taxon>
        <taxon>Ganoderma</taxon>
    </lineage>
</organism>
<dbReference type="InterPro" id="IPR009003">
    <property type="entry name" value="Peptidase_S1_PA"/>
</dbReference>
<keyword evidence="2" id="KW-1185">Reference proteome</keyword>
<evidence type="ECO:0000313" key="2">
    <source>
        <dbReference type="Proteomes" id="UP000230002"/>
    </source>
</evidence>
<name>A0A2G8RYR1_9APHY</name>
<dbReference type="AlphaFoldDB" id="A0A2G8RYR1"/>
<dbReference type="SUPFAM" id="SSF50494">
    <property type="entry name" value="Trypsin-like serine proteases"/>
    <property type="match status" value="1"/>
</dbReference>
<sequence>MKDGNVNTCDASGTVESVELPVYNYDKRFGPFSAGGDSGALAFDGRGRMVGILHSVLASGGSNRVTYATPARWAVEQLRLQYPHADFEEP</sequence>
<dbReference type="OrthoDB" id="5424209at2759"/>
<evidence type="ECO:0008006" key="3">
    <source>
        <dbReference type="Google" id="ProtNLM"/>
    </source>
</evidence>
<evidence type="ECO:0000313" key="1">
    <source>
        <dbReference type="EMBL" id="PIL26645.1"/>
    </source>
</evidence>
<proteinExistence type="predicted"/>
<accession>A0A2G8RYR1</accession>
<comment type="caution">
    <text evidence="1">The sequence shown here is derived from an EMBL/GenBank/DDBJ whole genome shotgun (WGS) entry which is preliminary data.</text>
</comment>
<dbReference type="Proteomes" id="UP000230002">
    <property type="component" value="Unassembled WGS sequence"/>
</dbReference>
<protein>
    <recommendedName>
        <fullName evidence="3">Peptidase S1 domain-containing protein</fullName>
    </recommendedName>
</protein>